<dbReference type="GO" id="GO:0005794">
    <property type="term" value="C:Golgi apparatus"/>
    <property type="evidence" value="ECO:0007669"/>
    <property type="project" value="TreeGrafter"/>
</dbReference>
<evidence type="ECO:0000313" key="14">
    <source>
        <dbReference type="EMBL" id="CAD7697968.1"/>
    </source>
</evidence>
<evidence type="ECO:0000256" key="1">
    <source>
        <dbReference type="ARBA" id="ARBA00004127"/>
    </source>
</evidence>
<evidence type="ECO:0000256" key="2">
    <source>
        <dbReference type="ARBA" id="ARBA00008574"/>
    </source>
</evidence>
<comment type="domain">
    <text evidence="11">The DHHC domain is required for palmitoyltransferase activity.</text>
</comment>
<keyword evidence="5 11" id="KW-1133">Transmembrane helix</keyword>
<feature type="compositionally biased region" description="Basic residues" evidence="12">
    <location>
        <begin position="672"/>
        <end position="682"/>
    </location>
</feature>
<organism evidence="14 15">
    <name type="scientific">Ostreobium quekettii</name>
    <dbReference type="NCBI Taxonomy" id="121088"/>
    <lineage>
        <taxon>Eukaryota</taxon>
        <taxon>Viridiplantae</taxon>
        <taxon>Chlorophyta</taxon>
        <taxon>core chlorophytes</taxon>
        <taxon>Ulvophyceae</taxon>
        <taxon>TCBD clade</taxon>
        <taxon>Bryopsidales</taxon>
        <taxon>Ostreobineae</taxon>
        <taxon>Ostreobiaceae</taxon>
        <taxon>Ostreobium</taxon>
    </lineage>
</organism>
<feature type="domain" description="Palmitoyltransferase DHHC" evidence="13">
    <location>
        <begin position="110"/>
        <end position="235"/>
    </location>
</feature>
<keyword evidence="15" id="KW-1185">Reference proteome</keyword>
<name>A0A8S1ISW6_9CHLO</name>
<sequence>MAKKVGNLWVLWNGKIFIGPDWKSLMGTFFLILIPSILFLSLIAHDVGKGILGLSLLLVAFVLAMLGFTAFSNPGIIPRQSAPVDANGDPRFLPFPRTKDFLINGYRVTTKYCATCNIYRLPRCSHCAMCNNCVEKFDHYCPWVGTCIGRRNYRYFLSFVLSATLLCIYVFSTSLSRLVQLSEKHHHSFNKAMSKEPTAIALIVYTFIAAWFVGGLSVFHMYLVVTNQTTYEHFRRKFGRSGNPYYKSLARNIFEALFQVSPPYGWDGDGAQPQTGAAPQPGSLELPVSFLTDATLASVEKQNNPPQRPPSSSRAPSSRTSSQTGPCGFMQTGMLSPCPHTAREGPADVSSIDYQDSIYTTASSIVEEQVQSRLPAMTSQSMQSMPSSFLMEAEPAGGCGQHPDGSPTVKGASSSTAPQPASDVAEDLSSHNEQGNEDGASSVSGVTAPSSQAALTAGSGDFSQFGEAAASPTVPGDPGLPHRGLAAKGETKLKQLAHLLPHSLSRTQYDELKEGPSPPEAGPQRQASKAPSWSEPHHGSGSAPGSPNPMRGIEGMMGGLGRKRYSELVDVQGPQVSAASDTKSTDSAPSASRSSTDTAPSSLFSPGKLLRTFGRSNSAQAARHLEEGGHHRSRGESDSSASGVVDEIPEDMLAESAPQNDKGVMEVVSRSLFRKGGRHSRHSSIDPLADKL</sequence>
<feature type="transmembrane region" description="Helical" evidence="11">
    <location>
        <begin position="50"/>
        <end position="71"/>
    </location>
</feature>
<keyword evidence="8" id="KW-0449">Lipoprotein</keyword>
<evidence type="ECO:0000256" key="4">
    <source>
        <dbReference type="ARBA" id="ARBA00022692"/>
    </source>
</evidence>
<dbReference type="Pfam" id="PF01529">
    <property type="entry name" value="DHHC"/>
    <property type="match status" value="1"/>
</dbReference>
<dbReference type="Proteomes" id="UP000708148">
    <property type="component" value="Unassembled WGS sequence"/>
</dbReference>
<dbReference type="GO" id="GO:0006612">
    <property type="term" value="P:protein targeting to membrane"/>
    <property type="evidence" value="ECO:0007669"/>
    <property type="project" value="TreeGrafter"/>
</dbReference>
<dbReference type="PANTHER" id="PTHR22883:SF43">
    <property type="entry name" value="PALMITOYLTRANSFERASE APP"/>
    <property type="match status" value="1"/>
</dbReference>
<protein>
    <recommendedName>
        <fullName evidence="11">S-acyltransferase</fullName>
        <ecNumber evidence="11">2.3.1.225</ecNumber>
    </recommendedName>
    <alternativeName>
        <fullName evidence="11">Palmitoyltransferase</fullName>
    </alternativeName>
</protein>
<dbReference type="EMBL" id="CAJHUC010000736">
    <property type="protein sequence ID" value="CAD7697968.1"/>
    <property type="molecule type" value="Genomic_DNA"/>
</dbReference>
<dbReference type="InterPro" id="IPR001594">
    <property type="entry name" value="Palmitoyltrfase_DHHC"/>
</dbReference>
<comment type="caution">
    <text evidence="14">The sequence shown here is derived from an EMBL/GenBank/DDBJ whole genome shotgun (WGS) entry which is preliminary data.</text>
</comment>
<feature type="compositionally biased region" description="Polar residues" evidence="12">
    <location>
        <begin position="439"/>
        <end position="454"/>
    </location>
</feature>
<feature type="compositionally biased region" description="Low complexity" evidence="12">
    <location>
        <begin position="577"/>
        <end position="602"/>
    </location>
</feature>
<feature type="region of interest" description="Disordered" evidence="12">
    <location>
        <begin position="508"/>
        <end position="692"/>
    </location>
</feature>
<dbReference type="PROSITE" id="PS50216">
    <property type="entry name" value="DHHC"/>
    <property type="match status" value="1"/>
</dbReference>
<feature type="compositionally biased region" description="Basic and acidic residues" evidence="12">
    <location>
        <begin position="623"/>
        <end position="637"/>
    </location>
</feature>
<comment type="catalytic activity">
    <reaction evidence="10 11">
        <text>L-cysteinyl-[protein] + hexadecanoyl-CoA = S-hexadecanoyl-L-cysteinyl-[protein] + CoA</text>
        <dbReference type="Rhea" id="RHEA:36683"/>
        <dbReference type="Rhea" id="RHEA-COMP:10131"/>
        <dbReference type="Rhea" id="RHEA-COMP:11032"/>
        <dbReference type="ChEBI" id="CHEBI:29950"/>
        <dbReference type="ChEBI" id="CHEBI:57287"/>
        <dbReference type="ChEBI" id="CHEBI:57379"/>
        <dbReference type="ChEBI" id="CHEBI:74151"/>
        <dbReference type="EC" id="2.3.1.225"/>
    </reaction>
</comment>
<dbReference type="GO" id="GO:0019706">
    <property type="term" value="F:protein-cysteine S-palmitoyltransferase activity"/>
    <property type="evidence" value="ECO:0007669"/>
    <property type="project" value="UniProtKB-EC"/>
</dbReference>
<comment type="similarity">
    <text evidence="2 11">Belongs to the DHHC palmitoyltransferase family.</text>
</comment>
<evidence type="ECO:0000256" key="10">
    <source>
        <dbReference type="ARBA" id="ARBA00048048"/>
    </source>
</evidence>
<proteinExistence type="inferred from homology"/>
<keyword evidence="6 11" id="KW-0472">Membrane</keyword>
<evidence type="ECO:0000256" key="7">
    <source>
        <dbReference type="ARBA" id="ARBA00023139"/>
    </source>
</evidence>
<dbReference type="GO" id="GO:0005783">
    <property type="term" value="C:endoplasmic reticulum"/>
    <property type="evidence" value="ECO:0007669"/>
    <property type="project" value="TreeGrafter"/>
</dbReference>
<evidence type="ECO:0000256" key="12">
    <source>
        <dbReference type="SAM" id="MobiDB-lite"/>
    </source>
</evidence>
<evidence type="ECO:0000313" key="15">
    <source>
        <dbReference type="Proteomes" id="UP000708148"/>
    </source>
</evidence>
<feature type="transmembrane region" description="Helical" evidence="11">
    <location>
        <begin position="25"/>
        <end position="44"/>
    </location>
</feature>
<evidence type="ECO:0000256" key="11">
    <source>
        <dbReference type="RuleBase" id="RU079119"/>
    </source>
</evidence>
<feature type="compositionally biased region" description="Low complexity" evidence="12">
    <location>
        <begin position="310"/>
        <end position="324"/>
    </location>
</feature>
<keyword evidence="4 11" id="KW-0812">Transmembrane</keyword>
<gene>
    <name evidence="14" type="ORF">OSTQU699_LOCUS3329</name>
</gene>
<dbReference type="InterPro" id="IPR039859">
    <property type="entry name" value="PFA4/ZDH16/20/ERF2-like"/>
</dbReference>
<evidence type="ECO:0000256" key="6">
    <source>
        <dbReference type="ARBA" id="ARBA00023136"/>
    </source>
</evidence>
<feature type="region of interest" description="Disordered" evidence="12">
    <location>
        <begin position="299"/>
        <end position="348"/>
    </location>
</feature>
<dbReference type="EC" id="2.3.1.225" evidence="11"/>
<keyword evidence="7" id="KW-0564">Palmitate</keyword>
<accession>A0A8S1ISW6</accession>
<evidence type="ECO:0000256" key="9">
    <source>
        <dbReference type="ARBA" id="ARBA00023315"/>
    </source>
</evidence>
<keyword evidence="9 11" id="KW-0012">Acyltransferase</keyword>
<dbReference type="OrthoDB" id="4096362at2759"/>
<evidence type="ECO:0000256" key="8">
    <source>
        <dbReference type="ARBA" id="ARBA00023288"/>
    </source>
</evidence>
<dbReference type="AlphaFoldDB" id="A0A8S1ISW6"/>
<evidence type="ECO:0000256" key="5">
    <source>
        <dbReference type="ARBA" id="ARBA00022989"/>
    </source>
</evidence>
<evidence type="ECO:0000256" key="3">
    <source>
        <dbReference type="ARBA" id="ARBA00022679"/>
    </source>
</evidence>
<comment type="subcellular location">
    <subcellularLocation>
        <location evidence="1">Endomembrane system</location>
        <topology evidence="1">Multi-pass membrane protein</topology>
    </subcellularLocation>
</comment>
<evidence type="ECO:0000259" key="13">
    <source>
        <dbReference type="Pfam" id="PF01529"/>
    </source>
</evidence>
<feature type="transmembrane region" description="Helical" evidence="11">
    <location>
        <begin position="199"/>
        <end position="225"/>
    </location>
</feature>
<keyword evidence="3 11" id="KW-0808">Transferase</keyword>
<feature type="region of interest" description="Disordered" evidence="12">
    <location>
        <begin position="391"/>
        <end position="485"/>
    </location>
</feature>
<dbReference type="PANTHER" id="PTHR22883">
    <property type="entry name" value="ZINC FINGER DHHC DOMAIN CONTAINING PROTEIN"/>
    <property type="match status" value="1"/>
</dbReference>
<feature type="transmembrane region" description="Helical" evidence="11">
    <location>
        <begin position="155"/>
        <end position="179"/>
    </location>
</feature>
<reference evidence="14" key="1">
    <citation type="submission" date="2020-12" db="EMBL/GenBank/DDBJ databases">
        <authorList>
            <person name="Iha C."/>
        </authorList>
    </citation>
    <scope>NUCLEOTIDE SEQUENCE</scope>
</reference>